<keyword evidence="1" id="KW-1133">Transmembrane helix</keyword>
<proteinExistence type="predicted"/>
<keyword evidence="1" id="KW-0812">Transmembrane</keyword>
<keyword evidence="1" id="KW-0472">Membrane</keyword>
<evidence type="ECO:0000256" key="1">
    <source>
        <dbReference type="SAM" id="Phobius"/>
    </source>
</evidence>
<gene>
    <name evidence="2" type="ORF">BcepF1.003</name>
</gene>
<evidence type="ECO:0000313" key="3">
    <source>
        <dbReference type="Proteomes" id="UP000001793"/>
    </source>
</evidence>
<accession>A1YZQ7</accession>
<organism evidence="2 3">
    <name type="scientific">Burkholderia phage BcepF1</name>
    <dbReference type="NCBI Taxonomy" id="2886897"/>
    <lineage>
        <taxon>Viruses</taxon>
        <taxon>Duplodnaviria</taxon>
        <taxon>Heunggongvirae</taxon>
        <taxon>Uroviricota</taxon>
        <taxon>Caudoviricetes</taxon>
        <taxon>Lindbergviridae</taxon>
        <taxon>Bcepfunavirus</taxon>
        <taxon>Bcepfunavirus bcepF1</taxon>
    </lineage>
</organism>
<dbReference type="RefSeq" id="YP_001039687.1">
    <property type="nucleotide sequence ID" value="NC_009015.1"/>
</dbReference>
<dbReference type="Proteomes" id="UP000001793">
    <property type="component" value="Segment"/>
</dbReference>
<evidence type="ECO:0000313" key="2">
    <source>
        <dbReference type="EMBL" id="ABL96734.1"/>
    </source>
</evidence>
<reference evidence="2 3" key="1">
    <citation type="submission" date="2006-12" db="EMBL/GenBank/DDBJ databases">
        <title>Genomic analysis of Burkholderia ambifaria phage BcepF1, a member of the Bcep781- like phage supergroup.</title>
        <authorList>
            <person name="Summer E.J."/>
            <person name="Robinson S."/>
            <person name="Haines C."/>
            <person name="Adams B."/>
            <person name="Daggett M."/>
            <person name="Landua J."/>
            <person name="Swanson S."/>
            <person name="Vorndam W."/>
            <person name="Morrison W."/>
            <person name="Nail K."/>
            <person name="Gonzalez C."/>
            <person name="Young R."/>
        </authorList>
    </citation>
    <scope>NUCLEOTIDE SEQUENCE [LARGE SCALE GENOMIC DNA]</scope>
</reference>
<sequence>MKQFLILWIQFTFRIPLSPFLPSNWRAWKEWWGQMFFYMAITSLWISLTVTLPISAPLLALVQCRLNTRAARMREKAMQEFDAHHRSSQK</sequence>
<dbReference type="GeneID" id="4818360"/>
<keyword evidence="3" id="KW-1185">Reference proteome</keyword>
<name>A1YZQ7_9CAUD</name>
<dbReference type="EMBL" id="EF153632">
    <property type="protein sequence ID" value="ABL96734.1"/>
    <property type="molecule type" value="Genomic_DNA"/>
</dbReference>
<protein>
    <submittedName>
        <fullName evidence="2">Membrane protein</fullName>
    </submittedName>
</protein>
<feature type="transmembrane region" description="Helical" evidence="1">
    <location>
        <begin position="38"/>
        <end position="62"/>
    </location>
</feature>
<dbReference type="KEGG" id="vg:4818360"/>